<keyword evidence="2" id="KW-1185">Reference proteome</keyword>
<dbReference type="AlphaFoldDB" id="A0A2N3NL37"/>
<dbReference type="PANTHER" id="PTHR35006:SF2">
    <property type="entry name" value="GLYOXALASE FAMILY PROTEIN (AFU_ORTHOLOGUE AFUA_5G14830)"/>
    <property type="match status" value="1"/>
</dbReference>
<dbReference type="EMBL" id="NLAX01000002">
    <property type="protein sequence ID" value="PKS13147.1"/>
    <property type="molecule type" value="Genomic_DNA"/>
</dbReference>
<evidence type="ECO:0008006" key="3">
    <source>
        <dbReference type="Google" id="ProtNLM"/>
    </source>
</evidence>
<proteinExistence type="predicted"/>
<name>A0A2N3NL37_9PEZI</name>
<sequence>MPIDHTGIQVSLADYEKVVAWYEKALAPLGYVKMIDVGPAVGFGEKGGHPDWWVSSRETGNNSSHHAFSVKKRSLVSEFHKAALEAGGEDNGAPGIRSQYHPNYYAAFVKDPVGNNIEVVCHAPETCS</sequence>
<dbReference type="InterPro" id="IPR029068">
    <property type="entry name" value="Glyas_Bleomycin-R_OHBP_Dase"/>
</dbReference>
<dbReference type="SUPFAM" id="SSF54593">
    <property type="entry name" value="Glyoxalase/Bleomycin resistance protein/Dihydroxybiphenyl dioxygenase"/>
    <property type="match status" value="1"/>
</dbReference>
<gene>
    <name evidence="1" type="ORF">jhhlp_000489</name>
</gene>
<dbReference type="CDD" id="cd07262">
    <property type="entry name" value="VOC_like"/>
    <property type="match status" value="1"/>
</dbReference>
<accession>A0A2N3NL37</accession>
<dbReference type="Gene3D" id="3.10.180.10">
    <property type="entry name" value="2,3-Dihydroxybiphenyl 1,2-Dioxygenase, domain 1"/>
    <property type="match status" value="1"/>
</dbReference>
<dbReference type="Proteomes" id="UP000233524">
    <property type="component" value="Unassembled WGS sequence"/>
</dbReference>
<organism evidence="1 2">
    <name type="scientific">Lomentospora prolificans</name>
    <dbReference type="NCBI Taxonomy" id="41688"/>
    <lineage>
        <taxon>Eukaryota</taxon>
        <taxon>Fungi</taxon>
        <taxon>Dikarya</taxon>
        <taxon>Ascomycota</taxon>
        <taxon>Pezizomycotina</taxon>
        <taxon>Sordariomycetes</taxon>
        <taxon>Hypocreomycetidae</taxon>
        <taxon>Microascales</taxon>
        <taxon>Microascaceae</taxon>
        <taxon>Lomentospora</taxon>
    </lineage>
</organism>
<reference evidence="1 2" key="1">
    <citation type="journal article" date="2017" name="G3 (Bethesda)">
        <title>First Draft Genome Sequence of the Pathogenic Fungus Lomentospora prolificans (Formerly Scedosporium prolificans).</title>
        <authorList>
            <person name="Luo R."/>
            <person name="Zimin A."/>
            <person name="Workman R."/>
            <person name="Fan Y."/>
            <person name="Pertea G."/>
            <person name="Grossman N."/>
            <person name="Wear M.P."/>
            <person name="Jia B."/>
            <person name="Miller H."/>
            <person name="Casadevall A."/>
            <person name="Timp W."/>
            <person name="Zhang S.X."/>
            <person name="Salzberg S.L."/>
        </authorList>
    </citation>
    <scope>NUCLEOTIDE SEQUENCE [LARGE SCALE GENOMIC DNA]</scope>
    <source>
        <strain evidence="1 2">JHH-5317</strain>
    </source>
</reference>
<dbReference type="OrthoDB" id="10249419at2759"/>
<dbReference type="VEuPathDB" id="FungiDB:jhhlp_000489"/>
<dbReference type="InParanoid" id="A0A2N3NL37"/>
<comment type="caution">
    <text evidence="1">The sequence shown here is derived from an EMBL/GenBank/DDBJ whole genome shotgun (WGS) entry which is preliminary data.</text>
</comment>
<dbReference type="STRING" id="41688.A0A2N3NL37"/>
<evidence type="ECO:0000313" key="2">
    <source>
        <dbReference type="Proteomes" id="UP000233524"/>
    </source>
</evidence>
<evidence type="ECO:0000313" key="1">
    <source>
        <dbReference type="EMBL" id="PKS13147.1"/>
    </source>
</evidence>
<dbReference type="PANTHER" id="PTHR35006">
    <property type="entry name" value="GLYOXALASE FAMILY PROTEIN (AFU_ORTHOLOGUE AFUA_5G14830)"/>
    <property type="match status" value="1"/>
</dbReference>
<protein>
    <recommendedName>
        <fullName evidence="3">VOC domain-containing protein</fullName>
    </recommendedName>
</protein>